<comment type="caution">
    <text evidence="1">The sequence shown here is derived from an EMBL/GenBank/DDBJ whole genome shotgun (WGS) entry which is preliminary data.</text>
</comment>
<name>A0A4R3MTQ8_9FIRM</name>
<dbReference type="GO" id="GO:0006974">
    <property type="term" value="P:DNA damage response"/>
    <property type="evidence" value="ECO:0007669"/>
    <property type="project" value="TreeGrafter"/>
</dbReference>
<keyword evidence="2" id="KW-1185">Reference proteome</keyword>
<evidence type="ECO:0000313" key="2">
    <source>
        <dbReference type="Proteomes" id="UP000294902"/>
    </source>
</evidence>
<dbReference type="InterPro" id="IPR007497">
    <property type="entry name" value="SIMPL/DUF541"/>
</dbReference>
<proteinExistence type="predicted"/>
<dbReference type="Gene3D" id="3.30.70.2970">
    <property type="entry name" value="Protein of unknown function (DUF541), domain 2"/>
    <property type="match status" value="1"/>
</dbReference>
<accession>A0A4R3MTQ8</accession>
<dbReference type="EMBL" id="SMAL01000001">
    <property type="protein sequence ID" value="TCT17100.1"/>
    <property type="molecule type" value="Genomic_DNA"/>
</dbReference>
<dbReference type="OrthoDB" id="9785192at2"/>
<dbReference type="Proteomes" id="UP000294902">
    <property type="component" value="Unassembled WGS sequence"/>
</dbReference>
<dbReference type="InterPro" id="IPR052022">
    <property type="entry name" value="26kDa_periplasmic_antigen"/>
</dbReference>
<reference evidence="1 2" key="1">
    <citation type="submission" date="2019-03" db="EMBL/GenBank/DDBJ databases">
        <title>Genomic Encyclopedia of Type Strains, Phase IV (KMG-IV): sequencing the most valuable type-strain genomes for metagenomic binning, comparative biology and taxonomic classification.</title>
        <authorList>
            <person name="Goeker M."/>
        </authorList>
    </citation>
    <scope>NUCLEOTIDE SEQUENCE [LARGE SCALE GENOMIC DNA]</scope>
    <source>
        <strain evidence="1 2">DSM 24629</strain>
    </source>
</reference>
<evidence type="ECO:0000313" key="1">
    <source>
        <dbReference type="EMBL" id="TCT17100.1"/>
    </source>
</evidence>
<dbReference type="PANTHER" id="PTHR34387:SF1">
    <property type="entry name" value="PERIPLASMIC IMMUNOGENIC PROTEIN"/>
    <property type="match status" value="1"/>
</dbReference>
<organism evidence="1 2">
    <name type="scientific">Natranaerovirga pectinivora</name>
    <dbReference type="NCBI Taxonomy" id="682400"/>
    <lineage>
        <taxon>Bacteria</taxon>
        <taxon>Bacillati</taxon>
        <taxon>Bacillota</taxon>
        <taxon>Clostridia</taxon>
        <taxon>Lachnospirales</taxon>
        <taxon>Natranaerovirgaceae</taxon>
        <taxon>Natranaerovirga</taxon>
    </lineage>
</organism>
<dbReference type="AlphaFoldDB" id="A0A4R3MTQ8"/>
<dbReference type="Pfam" id="PF04402">
    <property type="entry name" value="SIMPL"/>
    <property type="match status" value="1"/>
</dbReference>
<dbReference type="RefSeq" id="WP_132249715.1">
    <property type="nucleotide sequence ID" value="NZ_SMAL01000001.1"/>
</dbReference>
<evidence type="ECO:0008006" key="3">
    <source>
        <dbReference type="Google" id="ProtNLM"/>
    </source>
</evidence>
<dbReference type="PANTHER" id="PTHR34387">
    <property type="entry name" value="SLR1258 PROTEIN"/>
    <property type="match status" value="1"/>
</dbReference>
<sequence length="250" mass="27591">MKQLVKRVVTIVTVLTLVVYGSIIATGVLNTNVDASESSKSTINVTGKGAIQVAPDMAYVTLGVRTENKDPKVAQEENSKKMNQVIDALKKLGIDQKDIKTSNFNIYPEYIYDKNDYSVRSIDRYVVNHNLEITVRDITKVGNIIDTGVKFGVNMANSIRFTISNPDEVYQQALVEAIKNAEGKAKTIASTLSVKVSKPKSVTEQGSYNIPIAYSSYDKVAMERAEMSVPMPVETGELEIVAHINVVYEY</sequence>
<gene>
    <name evidence="1" type="ORF">EDC18_101397</name>
</gene>
<protein>
    <recommendedName>
        <fullName evidence="3">SIMPL domain-containing protein</fullName>
    </recommendedName>
</protein>
<dbReference type="Gene3D" id="3.30.110.170">
    <property type="entry name" value="Protein of unknown function (DUF541), domain 1"/>
    <property type="match status" value="1"/>
</dbReference>